<dbReference type="EMBL" id="CAJVPP010000042">
    <property type="protein sequence ID" value="CAG8436934.1"/>
    <property type="molecule type" value="Genomic_DNA"/>
</dbReference>
<dbReference type="AlphaFoldDB" id="A0A9N8YJQ8"/>
<dbReference type="Proteomes" id="UP000789375">
    <property type="component" value="Unassembled WGS sequence"/>
</dbReference>
<evidence type="ECO:0000313" key="2">
    <source>
        <dbReference type="Proteomes" id="UP000789375"/>
    </source>
</evidence>
<protein>
    <submittedName>
        <fullName evidence="1">12374_t:CDS:1</fullName>
    </submittedName>
</protein>
<accession>A0A9N8YJQ8</accession>
<name>A0A9N8YJQ8_FUNMO</name>
<reference evidence="1" key="1">
    <citation type="submission" date="2021-06" db="EMBL/GenBank/DDBJ databases">
        <authorList>
            <person name="Kallberg Y."/>
            <person name="Tangrot J."/>
            <person name="Rosling A."/>
        </authorList>
    </citation>
    <scope>NUCLEOTIDE SEQUENCE</scope>
    <source>
        <strain evidence="1">87-6 pot B 2015</strain>
    </source>
</reference>
<proteinExistence type="predicted"/>
<comment type="caution">
    <text evidence="1">The sequence shown here is derived from an EMBL/GenBank/DDBJ whole genome shotgun (WGS) entry which is preliminary data.</text>
</comment>
<sequence length="107" mass="12768">MQKFLITPKYNKNYIYINLTILHQQFTNAYAYYCMVKTENLTYKKSDLYVESTKIWKEIKKNSEEEIKDQIKTYFATPILLHLQGFIQSRSSYTPQSPDPQPLNSTR</sequence>
<keyword evidence="2" id="KW-1185">Reference proteome</keyword>
<evidence type="ECO:0000313" key="1">
    <source>
        <dbReference type="EMBL" id="CAG8436934.1"/>
    </source>
</evidence>
<organism evidence="1 2">
    <name type="scientific">Funneliformis mosseae</name>
    <name type="common">Endomycorrhizal fungus</name>
    <name type="synonym">Glomus mosseae</name>
    <dbReference type="NCBI Taxonomy" id="27381"/>
    <lineage>
        <taxon>Eukaryota</taxon>
        <taxon>Fungi</taxon>
        <taxon>Fungi incertae sedis</taxon>
        <taxon>Mucoromycota</taxon>
        <taxon>Glomeromycotina</taxon>
        <taxon>Glomeromycetes</taxon>
        <taxon>Glomerales</taxon>
        <taxon>Glomeraceae</taxon>
        <taxon>Funneliformis</taxon>
    </lineage>
</organism>
<gene>
    <name evidence="1" type="ORF">FMOSSE_LOCUS459</name>
</gene>